<keyword evidence="3" id="KW-1185">Reference proteome</keyword>
<protein>
    <submittedName>
        <fullName evidence="2">Uncharacterized protein</fullName>
    </submittedName>
</protein>
<dbReference type="GeneID" id="81441815"/>
<dbReference type="OrthoDB" id="4366175at2759"/>
<dbReference type="AlphaFoldDB" id="A0A9W9RPG5"/>
<reference evidence="2" key="2">
    <citation type="journal article" date="2023" name="IMA Fungus">
        <title>Comparative genomic study of the Penicillium genus elucidates a diverse pangenome and 15 lateral gene transfer events.</title>
        <authorList>
            <person name="Petersen C."/>
            <person name="Sorensen T."/>
            <person name="Nielsen M.R."/>
            <person name="Sondergaard T.E."/>
            <person name="Sorensen J.L."/>
            <person name="Fitzpatrick D.A."/>
            <person name="Frisvad J.C."/>
            <person name="Nielsen K.L."/>
        </authorList>
    </citation>
    <scope>NUCLEOTIDE SEQUENCE</scope>
    <source>
        <strain evidence="2">IBT 29864</strain>
    </source>
</reference>
<organism evidence="2 3">
    <name type="scientific">Penicillium cataractarum</name>
    <dbReference type="NCBI Taxonomy" id="2100454"/>
    <lineage>
        <taxon>Eukaryota</taxon>
        <taxon>Fungi</taxon>
        <taxon>Dikarya</taxon>
        <taxon>Ascomycota</taxon>
        <taxon>Pezizomycotina</taxon>
        <taxon>Eurotiomycetes</taxon>
        <taxon>Eurotiomycetidae</taxon>
        <taxon>Eurotiales</taxon>
        <taxon>Aspergillaceae</taxon>
        <taxon>Penicillium</taxon>
    </lineage>
</organism>
<accession>A0A9W9RPG5</accession>
<feature type="region of interest" description="Disordered" evidence="1">
    <location>
        <begin position="1"/>
        <end position="66"/>
    </location>
</feature>
<reference evidence="2" key="1">
    <citation type="submission" date="2022-11" db="EMBL/GenBank/DDBJ databases">
        <authorList>
            <person name="Petersen C."/>
        </authorList>
    </citation>
    <scope>NUCLEOTIDE SEQUENCE</scope>
    <source>
        <strain evidence="2">IBT 29864</strain>
    </source>
</reference>
<evidence type="ECO:0000313" key="2">
    <source>
        <dbReference type="EMBL" id="KAJ5364010.1"/>
    </source>
</evidence>
<dbReference type="Proteomes" id="UP001147782">
    <property type="component" value="Unassembled WGS sequence"/>
</dbReference>
<dbReference type="RefSeq" id="XP_056551636.1">
    <property type="nucleotide sequence ID" value="XM_056702636.1"/>
</dbReference>
<gene>
    <name evidence="2" type="ORF">N7496_009723</name>
</gene>
<feature type="compositionally biased region" description="Basic and acidic residues" evidence="1">
    <location>
        <begin position="41"/>
        <end position="51"/>
    </location>
</feature>
<evidence type="ECO:0000313" key="3">
    <source>
        <dbReference type="Proteomes" id="UP001147782"/>
    </source>
</evidence>
<dbReference type="EMBL" id="JAPZBS010000008">
    <property type="protein sequence ID" value="KAJ5364010.1"/>
    <property type="molecule type" value="Genomic_DNA"/>
</dbReference>
<name>A0A9W9RPG5_9EURO</name>
<feature type="region of interest" description="Disordered" evidence="1">
    <location>
        <begin position="233"/>
        <end position="259"/>
    </location>
</feature>
<comment type="caution">
    <text evidence="2">The sequence shown here is derived from an EMBL/GenBank/DDBJ whole genome shotgun (WGS) entry which is preliminary data.</text>
</comment>
<sequence length="259" mass="28693">MSEYSGSLGEAVIQRSPGGYDENLDDLGVGNQLNELGFSGSEDKGSSDMEALRGSGIDRNCSDSQLSDTAIVETGSYMDKSYDEQDPYQHEPCQYNEVEAMAVAREMERKVDARDRQELHQGPNVRWVNVRFSEHEGHLTGYRLLLKMKSAIQSQEATITMEPQCAGGPFWVSIEVVGLTENERASYGGFGSRGALLSAAKDIVVAWLGRVHDEGLPFEKDVVFRKVHGQESTLRLNSPPKKSPPKHVQWEALVERNGD</sequence>
<evidence type="ECO:0000256" key="1">
    <source>
        <dbReference type="SAM" id="MobiDB-lite"/>
    </source>
</evidence>
<proteinExistence type="predicted"/>